<sequence>MTVHALWSRMRTNRRWRDIGDFSFYMFYFATWIPVVVMLRSYVGEVISINGPSMYPYLNSEKDQSLRRDILWNYKFNPQQGLARGMIITFWSPLDPEKVVVKRIVGLEGDIIRTREPYPARTVQVPVGHIWVEGDGAARDTLDSNTYGPISTGLVIGKATHILWPFHKAGRIKWWEYAGKIRNP</sequence>
<dbReference type="EMBL" id="JARVKF010000430">
    <property type="protein sequence ID" value="KAK9414044.1"/>
    <property type="molecule type" value="Genomic_DNA"/>
</dbReference>
<dbReference type="Gene3D" id="2.10.109.10">
    <property type="entry name" value="Umud Fragment, subunit A"/>
    <property type="match status" value="1"/>
</dbReference>
<dbReference type="PANTHER" id="PTHR46041">
    <property type="entry name" value="MITOCHONDRIAL INNER MEMBRANE PROTEASE SUBUNIT 2"/>
    <property type="match status" value="1"/>
</dbReference>
<dbReference type="PANTHER" id="PTHR46041:SF2">
    <property type="entry name" value="MITOCHONDRIAL INNER MEMBRANE PROTEASE SUBUNIT 2"/>
    <property type="match status" value="1"/>
</dbReference>
<dbReference type="GO" id="GO:0006508">
    <property type="term" value="P:proteolysis"/>
    <property type="evidence" value="ECO:0007669"/>
    <property type="project" value="UniProtKB-KW"/>
</dbReference>
<evidence type="ECO:0000256" key="5">
    <source>
        <dbReference type="ARBA" id="ARBA00022692"/>
    </source>
</evidence>
<keyword evidence="10 11" id="KW-0472">Membrane</keyword>
<dbReference type="CDD" id="cd06530">
    <property type="entry name" value="S26_SPase_I"/>
    <property type="match status" value="1"/>
</dbReference>
<evidence type="ECO:0000256" key="7">
    <source>
        <dbReference type="ARBA" id="ARBA00022801"/>
    </source>
</evidence>
<evidence type="ECO:0000256" key="1">
    <source>
        <dbReference type="ARBA" id="ARBA00004434"/>
    </source>
</evidence>
<evidence type="ECO:0000313" key="13">
    <source>
        <dbReference type="EMBL" id="KAK9414044.1"/>
    </source>
</evidence>
<evidence type="ECO:0000256" key="9">
    <source>
        <dbReference type="ARBA" id="ARBA00023128"/>
    </source>
</evidence>
<dbReference type="SUPFAM" id="SSF51306">
    <property type="entry name" value="LexA/Signal peptidase"/>
    <property type="match status" value="1"/>
</dbReference>
<feature type="domain" description="Peptidase S26" evidence="12">
    <location>
        <begin position="29"/>
        <end position="115"/>
    </location>
</feature>
<dbReference type="PRINTS" id="PR00727">
    <property type="entry name" value="LEADERPTASE"/>
</dbReference>
<dbReference type="InterPro" id="IPR037730">
    <property type="entry name" value="IMP2"/>
</dbReference>
<feature type="transmembrane region" description="Helical" evidence="11">
    <location>
        <begin position="21"/>
        <end position="43"/>
    </location>
</feature>
<dbReference type="InterPro" id="IPR019533">
    <property type="entry name" value="Peptidase_S26"/>
</dbReference>
<keyword evidence="14" id="KW-1185">Reference proteome</keyword>
<keyword evidence="8 11" id="KW-1133">Transmembrane helix</keyword>
<evidence type="ECO:0000256" key="11">
    <source>
        <dbReference type="SAM" id="Phobius"/>
    </source>
</evidence>
<comment type="caution">
    <text evidence="13">The sequence shown here is derived from an EMBL/GenBank/DDBJ whole genome shotgun (WGS) entry which is preliminary data.</text>
</comment>
<comment type="similarity">
    <text evidence="2">Belongs to the peptidase S26 family. IMP2 subfamily.</text>
</comment>
<evidence type="ECO:0000256" key="4">
    <source>
        <dbReference type="ARBA" id="ARBA00022670"/>
    </source>
</evidence>
<keyword evidence="6" id="KW-0999">Mitochondrion inner membrane</keyword>
<evidence type="ECO:0000259" key="12">
    <source>
        <dbReference type="Pfam" id="PF10502"/>
    </source>
</evidence>
<evidence type="ECO:0000313" key="14">
    <source>
        <dbReference type="Proteomes" id="UP001408356"/>
    </source>
</evidence>
<gene>
    <name evidence="13" type="ORF">SUNI508_11370</name>
</gene>
<protein>
    <recommendedName>
        <fullName evidence="3">Mitochondrial inner membrane protease subunit 2</fullName>
    </recommendedName>
</protein>
<evidence type="ECO:0000256" key="2">
    <source>
        <dbReference type="ARBA" id="ARBA00007066"/>
    </source>
</evidence>
<keyword evidence="4 13" id="KW-0645">Protease</keyword>
<name>A0ABR2UI54_9PEZI</name>
<reference evidence="13 14" key="1">
    <citation type="journal article" date="2024" name="J. Plant Pathol.">
        <title>Sequence and assembly of the genome of Seiridium unicorne, isolate CBS 538.82, causal agent of cypress canker disease.</title>
        <authorList>
            <person name="Scali E."/>
            <person name="Rocca G.D."/>
            <person name="Danti R."/>
            <person name="Garbelotto M."/>
            <person name="Barberini S."/>
            <person name="Baroncelli R."/>
            <person name="Emiliani G."/>
        </authorList>
    </citation>
    <scope>NUCLEOTIDE SEQUENCE [LARGE SCALE GENOMIC DNA]</scope>
    <source>
        <strain evidence="13 14">BM-138-508</strain>
    </source>
</reference>
<keyword evidence="7" id="KW-0378">Hydrolase</keyword>
<evidence type="ECO:0000256" key="6">
    <source>
        <dbReference type="ARBA" id="ARBA00022792"/>
    </source>
</evidence>
<evidence type="ECO:0000256" key="3">
    <source>
        <dbReference type="ARBA" id="ARBA00013650"/>
    </source>
</evidence>
<evidence type="ECO:0000256" key="10">
    <source>
        <dbReference type="ARBA" id="ARBA00023136"/>
    </source>
</evidence>
<comment type="subcellular location">
    <subcellularLocation>
        <location evidence="1">Mitochondrion inner membrane</location>
        <topology evidence="1">Single-pass membrane protein</topology>
    </subcellularLocation>
</comment>
<proteinExistence type="inferred from homology"/>
<dbReference type="Pfam" id="PF10502">
    <property type="entry name" value="Peptidase_S26"/>
    <property type="match status" value="1"/>
</dbReference>
<dbReference type="InterPro" id="IPR036286">
    <property type="entry name" value="LexA/Signal_pep-like_sf"/>
</dbReference>
<dbReference type="GO" id="GO:0008233">
    <property type="term" value="F:peptidase activity"/>
    <property type="evidence" value="ECO:0007669"/>
    <property type="project" value="UniProtKB-KW"/>
</dbReference>
<dbReference type="Proteomes" id="UP001408356">
    <property type="component" value="Unassembled WGS sequence"/>
</dbReference>
<keyword evidence="5 11" id="KW-0812">Transmembrane</keyword>
<accession>A0ABR2UI54</accession>
<organism evidence="13 14">
    <name type="scientific">Seiridium unicorne</name>
    <dbReference type="NCBI Taxonomy" id="138068"/>
    <lineage>
        <taxon>Eukaryota</taxon>
        <taxon>Fungi</taxon>
        <taxon>Dikarya</taxon>
        <taxon>Ascomycota</taxon>
        <taxon>Pezizomycotina</taxon>
        <taxon>Sordariomycetes</taxon>
        <taxon>Xylariomycetidae</taxon>
        <taxon>Amphisphaeriales</taxon>
        <taxon>Sporocadaceae</taxon>
        <taxon>Seiridium</taxon>
    </lineage>
</organism>
<evidence type="ECO:0000256" key="8">
    <source>
        <dbReference type="ARBA" id="ARBA00022989"/>
    </source>
</evidence>
<keyword evidence="9" id="KW-0496">Mitochondrion</keyword>
<dbReference type="InterPro" id="IPR000223">
    <property type="entry name" value="Pept_S26A_signal_pept_1"/>
</dbReference>